<reference evidence="7 8" key="3">
    <citation type="journal article" date="2016" name="Sci. Rep.">
        <title>Genome-wide diversity and gene expression profiling of Babesia microti isolates identify polymorphic genes that mediate host-pathogen interactions.</title>
        <authorList>
            <person name="Silva J.C."/>
            <person name="Cornillot E."/>
            <person name="McCracken C."/>
            <person name="Usmani-Brown S."/>
            <person name="Dwivedi A."/>
            <person name="Ifeonu O.O."/>
            <person name="Crabtree J."/>
            <person name="Gotia H.T."/>
            <person name="Virji A.Z."/>
            <person name="Reynes C."/>
            <person name="Colinge J."/>
            <person name="Kumar V."/>
            <person name="Lawres L."/>
            <person name="Pazzi J.E."/>
            <person name="Pablo J.V."/>
            <person name="Hung C."/>
            <person name="Brancato J."/>
            <person name="Kumari P."/>
            <person name="Orvis J."/>
            <person name="Tretina K."/>
            <person name="Chibucos M."/>
            <person name="Ott S."/>
            <person name="Sadzewicz L."/>
            <person name="Sengamalay N."/>
            <person name="Shetty A.C."/>
            <person name="Su Q."/>
            <person name="Tallon L."/>
            <person name="Fraser C.M."/>
            <person name="Frutos R."/>
            <person name="Molina D.M."/>
            <person name="Krause P.J."/>
            <person name="Ben Mamoun C."/>
        </authorList>
    </citation>
    <scope>NUCLEOTIDE SEQUENCE [LARGE SCALE GENOMIC DNA]</scope>
    <source>
        <strain evidence="7 8">RI</strain>
    </source>
</reference>
<evidence type="ECO:0000256" key="5">
    <source>
        <dbReference type="ARBA" id="ARBA00025751"/>
    </source>
</evidence>
<dbReference type="InterPro" id="IPR037685">
    <property type="entry name" value="RBP11"/>
</dbReference>
<reference evidence="7 8" key="1">
    <citation type="journal article" date="2012" name="Nucleic Acids Res.">
        <title>Sequencing of the smallest Apicomplexan genome from the human pathogen Babesia microti.</title>
        <authorList>
            <person name="Cornillot E."/>
            <person name="Hadj-Kaddour K."/>
            <person name="Dassouli A."/>
            <person name="Noel B."/>
            <person name="Ranwez V."/>
            <person name="Vacherie B."/>
            <person name="Augagneur Y."/>
            <person name="Bres V."/>
            <person name="Duclos A."/>
            <person name="Randazzo S."/>
            <person name="Carcy B."/>
            <person name="Debierre-Grockiego F."/>
            <person name="Delbecq S."/>
            <person name="Moubri-Menage K."/>
            <person name="Shams-Eldin H."/>
            <person name="Usmani-Brown S."/>
            <person name="Bringaud F."/>
            <person name="Wincker P."/>
            <person name="Vivares C.P."/>
            <person name="Schwarz R.T."/>
            <person name="Schetters T.P."/>
            <person name="Krause P.J."/>
            <person name="Gorenflot A."/>
            <person name="Berry V."/>
            <person name="Barbe V."/>
            <person name="Ben Mamoun C."/>
        </authorList>
    </citation>
    <scope>NUCLEOTIDE SEQUENCE [LARGE SCALE GENOMIC DNA]</scope>
    <source>
        <strain evidence="7 8">RI</strain>
    </source>
</reference>
<comment type="similarity">
    <text evidence="5">Belongs to the archaeal Rpo11/eukaryotic RPB11/RPC19 RNA polymerase subunit family.</text>
</comment>
<keyword evidence="2 7" id="KW-0240">DNA-directed RNA polymerase</keyword>
<dbReference type="PANTHER" id="PTHR13946:SF16">
    <property type="entry name" value="DNA-DIRECTED RNA POLYMERASE II SUBUNIT RPB11"/>
    <property type="match status" value="1"/>
</dbReference>
<dbReference type="GeneID" id="24424650"/>
<gene>
    <name evidence="7" type="ORF">BMR1_03g00075</name>
</gene>
<dbReference type="Proteomes" id="UP000002899">
    <property type="component" value="Chromosome III"/>
</dbReference>
<dbReference type="GO" id="GO:0046983">
    <property type="term" value="F:protein dimerization activity"/>
    <property type="evidence" value="ECO:0007669"/>
    <property type="project" value="InterPro"/>
</dbReference>
<dbReference type="VEuPathDB" id="PiroplasmaDB:BMR1_03g00075"/>
<dbReference type="HAMAP" id="MF_00261">
    <property type="entry name" value="RNApol_arch_Rpo11"/>
    <property type="match status" value="1"/>
</dbReference>
<keyword evidence="4" id="KW-0539">Nucleus</keyword>
<evidence type="ECO:0000256" key="2">
    <source>
        <dbReference type="ARBA" id="ARBA00022478"/>
    </source>
</evidence>
<protein>
    <submittedName>
        <fullName evidence="7">DNA-directed RNA polymerase II subunit J</fullName>
    </submittedName>
</protein>
<evidence type="ECO:0000256" key="3">
    <source>
        <dbReference type="ARBA" id="ARBA00023163"/>
    </source>
</evidence>
<dbReference type="GO" id="GO:0006366">
    <property type="term" value="P:transcription by RNA polymerase II"/>
    <property type="evidence" value="ECO:0007669"/>
    <property type="project" value="InterPro"/>
</dbReference>
<dbReference type="OrthoDB" id="10248581at2759"/>
<comment type="subcellular location">
    <subcellularLocation>
        <location evidence="1">Nucleus</location>
    </subcellularLocation>
</comment>
<dbReference type="EMBL" id="LN871598">
    <property type="protein sequence ID" value="SJK86195.1"/>
    <property type="molecule type" value="Genomic_DNA"/>
</dbReference>
<dbReference type="KEGG" id="bmic:BMR1_03g00075"/>
<dbReference type="SUPFAM" id="SSF55257">
    <property type="entry name" value="RBP11-like subunits of RNA polymerase"/>
    <property type="match status" value="1"/>
</dbReference>
<dbReference type="Pfam" id="PF13656">
    <property type="entry name" value="RNA_pol_L_2"/>
    <property type="match status" value="1"/>
</dbReference>
<dbReference type="GO" id="GO:0005665">
    <property type="term" value="C:RNA polymerase II, core complex"/>
    <property type="evidence" value="ECO:0007669"/>
    <property type="project" value="InterPro"/>
</dbReference>
<sequence length="119" mass="13470">MSKETQLINCPETGDLLDLPEGLNKIEWIPDTKFSMCGTFIIHLEDHTMGALIKSQLNLDENVTFVGYRIPHPLESLLELRVKTRSKSPISSLLYALGMLKSDVSNLKNDYMSKIHSIH</sequence>
<organism evidence="7 8">
    <name type="scientific">Babesia microti (strain RI)</name>
    <dbReference type="NCBI Taxonomy" id="1133968"/>
    <lineage>
        <taxon>Eukaryota</taxon>
        <taxon>Sar</taxon>
        <taxon>Alveolata</taxon>
        <taxon>Apicomplexa</taxon>
        <taxon>Aconoidasida</taxon>
        <taxon>Piroplasmida</taxon>
        <taxon>Babesiidae</taxon>
        <taxon>Babesia</taxon>
    </lineage>
</organism>
<reference evidence="7 8" key="2">
    <citation type="journal article" date="2013" name="PLoS ONE">
        <title>Whole genome mapping and re-organization of the nuclear and mitochondrial genomes of Babesia microti isolates.</title>
        <authorList>
            <person name="Cornillot E."/>
            <person name="Dassouli A."/>
            <person name="Garg A."/>
            <person name="Pachikara N."/>
            <person name="Randazzo S."/>
            <person name="Depoix D."/>
            <person name="Carcy B."/>
            <person name="Delbecq S."/>
            <person name="Frutos R."/>
            <person name="Silva J.C."/>
            <person name="Sutton R."/>
            <person name="Krause P.J."/>
            <person name="Mamoun C.B."/>
        </authorList>
    </citation>
    <scope>NUCLEOTIDE SEQUENCE [LARGE SCALE GENOMIC DNA]</scope>
    <source>
        <strain evidence="7 8">RI</strain>
    </source>
</reference>
<dbReference type="RefSeq" id="XP_021338383.1">
    <property type="nucleotide sequence ID" value="XM_021481783.1"/>
</dbReference>
<accession>A0A1R4AB60</accession>
<dbReference type="InterPro" id="IPR022905">
    <property type="entry name" value="Rpo11-like"/>
</dbReference>
<dbReference type="InterPro" id="IPR036603">
    <property type="entry name" value="RBP11-like"/>
</dbReference>
<evidence type="ECO:0000313" key="7">
    <source>
        <dbReference type="EMBL" id="SJK86195.1"/>
    </source>
</evidence>
<keyword evidence="8" id="KW-1185">Reference proteome</keyword>
<dbReference type="InterPro" id="IPR009025">
    <property type="entry name" value="RBP11-like_dimer"/>
</dbReference>
<name>A0A1R4AB60_BABMR</name>
<proteinExistence type="inferred from homology"/>
<feature type="domain" description="DNA-directed RNA polymerase RBP11-like dimerisation" evidence="6">
    <location>
        <begin position="38"/>
        <end position="109"/>
    </location>
</feature>
<evidence type="ECO:0000259" key="6">
    <source>
        <dbReference type="Pfam" id="PF13656"/>
    </source>
</evidence>
<keyword evidence="3" id="KW-0804">Transcription</keyword>
<evidence type="ECO:0000256" key="1">
    <source>
        <dbReference type="ARBA" id="ARBA00004123"/>
    </source>
</evidence>
<dbReference type="PANTHER" id="PTHR13946">
    <property type="entry name" value="DNA-DIRECTED RNA POLYMERASE I,II,III"/>
    <property type="match status" value="1"/>
</dbReference>
<evidence type="ECO:0000313" key="8">
    <source>
        <dbReference type="Proteomes" id="UP000002899"/>
    </source>
</evidence>
<evidence type="ECO:0000256" key="4">
    <source>
        <dbReference type="ARBA" id="ARBA00023242"/>
    </source>
</evidence>
<dbReference type="CDD" id="cd06926">
    <property type="entry name" value="RNAP_II_RPB11"/>
    <property type="match status" value="1"/>
</dbReference>
<dbReference type="Gene3D" id="3.30.1360.10">
    <property type="entry name" value="RNA polymerase, RBP11-like subunit"/>
    <property type="match status" value="1"/>
</dbReference>
<dbReference type="AlphaFoldDB" id="A0A1R4AB60"/>
<dbReference type="GO" id="GO:0003899">
    <property type="term" value="F:DNA-directed RNA polymerase activity"/>
    <property type="evidence" value="ECO:0007669"/>
    <property type="project" value="InterPro"/>
</dbReference>